<dbReference type="Proteomes" id="UP001489004">
    <property type="component" value="Unassembled WGS sequence"/>
</dbReference>
<proteinExistence type="predicted"/>
<sequence length="187" mass="19941">MSAVSADEVALQQKLRALRAAPPLHPAGSPEQRVIDLQLQLPPPPKPGGVYRQLVAVGDLLYVAGLGPSQADGSIICGKVSEEPKEGQISIQEGHQAGRALGLTLLSLLKDGTGDLDQVVRVVKVLGFVNCTECFKETYTVINGFSELMRDVFGEAGLGTRSAVGMASLPDNMSAEVEVVLQMRWKY</sequence>
<evidence type="ECO:0000313" key="2">
    <source>
        <dbReference type="Proteomes" id="UP001489004"/>
    </source>
</evidence>
<dbReference type="InterPro" id="IPR035959">
    <property type="entry name" value="RutC-like_sf"/>
</dbReference>
<evidence type="ECO:0000313" key="1">
    <source>
        <dbReference type="EMBL" id="KAK9820455.1"/>
    </source>
</evidence>
<name>A0AAW1QG83_9CHLO</name>
<organism evidence="1 2">
    <name type="scientific">[Myrmecia] bisecta</name>
    <dbReference type="NCBI Taxonomy" id="41462"/>
    <lineage>
        <taxon>Eukaryota</taxon>
        <taxon>Viridiplantae</taxon>
        <taxon>Chlorophyta</taxon>
        <taxon>core chlorophytes</taxon>
        <taxon>Trebouxiophyceae</taxon>
        <taxon>Trebouxiales</taxon>
        <taxon>Trebouxiaceae</taxon>
        <taxon>Myrmecia</taxon>
    </lineage>
</organism>
<dbReference type="Gene3D" id="3.30.1330.40">
    <property type="entry name" value="RutC-like"/>
    <property type="match status" value="1"/>
</dbReference>
<dbReference type="PANTHER" id="PTHR43760">
    <property type="entry name" value="ENDORIBONUCLEASE-RELATED"/>
    <property type="match status" value="1"/>
</dbReference>
<comment type="caution">
    <text evidence="1">The sequence shown here is derived from an EMBL/GenBank/DDBJ whole genome shotgun (WGS) entry which is preliminary data.</text>
</comment>
<accession>A0AAW1QG83</accession>
<dbReference type="CDD" id="cd02199">
    <property type="entry name" value="YjgF_YER057c_UK114_like_1"/>
    <property type="match status" value="1"/>
</dbReference>
<gene>
    <name evidence="1" type="ORF">WJX72_010549</name>
</gene>
<protein>
    <submittedName>
        <fullName evidence="1">Uncharacterized protein</fullName>
    </submittedName>
</protein>
<dbReference type="AlphaFoldDB" id="A0AAW1QG83"/>
<keyword evidence="2" id="KW-1185">Reference proteome</keyword>
<dbReference type="InterPro" id="IPR013813">
    <property type="entry name" value="Endoribo_LPSP/chorism_mut-like"/>
</dbReference>
<dbReference type="SUPFAM" id="SSF55298">
    <property type="entry name" value="YjgF-like"/>
    <property type="match status" value="1"/>
</dbReference>
<reference evidence="1 2" key="1">
    <citation type="journal article" date="2024" name="Nat. Commun.">
        <title>Phylogenomics reveals the evolutionary origins of lichenization in chlorophyte algae.</title>
        <authorList>
            <person name="Puginier C."/>
            <person name="Libourel C."/>
            <person name="Otte J."/>
            <person name="Skaloud P."/>
            <person name="Haon M."/>
            <person name="Grisel S."/>
            <person name="Petersen M."/>
            <person name="Berrin J.G."/>
            <person name="Delaux P.M."/>
            <person name="Dal Grande F."/>
            <person name="Keller J."/>
        </authorList>
    </citation>
    <scope>NUCLEOTIDE SEQUENCE [LARGE SCALE GENOMIC DNA]</scope>
    <source>
        <strain evidence="1 2">SAG 2043</strain>
    </source>
</reference>
<dbReference type="PANTHER" id="PTHR43760:SF1">
    <property type="entry name" value="ENDORIBONUCLEASE L-PSP_CHORISMATE MUTASE-LIKE DOMAIN-CONTAINING PROTEIN"/>
    <property type="match status" value="1"/>
</dbReference>
<dbReference type="EMBL" id="JALJOR010000003">
    <property type="protein sequence ID" value="KAK9820455.1"/>
    <property type="molecule type" value="Genomic_DNA"/>
</dbReference>